<dbReference type="EMBL" id="JAHTBI010000120">
    <property type="protein sequence ID" value="MBV6290242.1"/>
    <property type="molecule type" value="Genomic_DNA"/>
</dbReference>
<dbReference type="Proteomes" id="UP001106592">
    <property type="component" value="Unassembled WGS sequence"/>
</dbReference>
<dbReference type="AlphaFoldDB" id="A0A9Q2XND4"/>
<evidence type="ECO:0000313" key="2">
    <source>
        <dbReference type="Proteomes" id="UP001106592"/>
    </source>
</evidence>
<reference evidence="1" key="1">
    <citation type="journal article" date="2022" name="Int. J. Syst. Evol. Microbiol.">
        <title>Pseudomonas aegrilactucae sp. nov. and Pseudomonas morbosilactucae sp. nov., pathogens causing bacterial rot of lettuce in Japan.</title>
        <authorList>
            <person name="Sawada H."/>
            <person name="Fujikawa T."/>
            <person name="Satou M."/>
        </authorList>
    </citation>
    <scope>NUCLEOTIDE SEQUENCE</scope>
    <source>
        <strain evidence="1">MAFF 301350</strain>
    </source>
</reference>
<proteinExistence type="predicted"/>
<comment type="caution">
    <text evidence="1">The sequence shown here is derived from an EMBL/GenBank/DDBJ whole genome shotgun (WGS) entry which is preliminary data.</text>
</comment>
<keyword evidence="2" id="KW-1185">Reference proteome</keyword>
<accession>A0A9Q2XND4</accession>
<organism evidence="1 2">
    <name type="scientific">Pseudomonas aegrilactucae</name>
    <dbReference type="NCBI Taxonomy" id="2854028"/>
    <lineage>
        <taxon>Bacteria</taxon>
        <taxon>Pseudomonadati</taxon>
        <taxon>Pseudomonadota</taxon>
        <taxon>Gammaproteobacteria</taxon>
        <taxon>Pseudomonadales</taxon>
        <taxon>Pseudomonadaceae</taxon>
        <taxon>Pseudomonas</taxon>
    </lineage>
</organism>
<name>A0A9Q2XND4_9PSED</name>
<dbReference type="RefSeq" id="WP_217978242.1">
    <property type="nucleotide sequence ID" value="NZ_JAHTBI010000120.1"/>
</dbReference>
<protein>
    <recommendedName>
        <fullName evidence="3">Ribosomal protein S3AE</fullName>
    </recommendedName>
</protein>
<evidence type="ECO:0008006" key="3">
    <source>
        <dbReference type="Google" id="ProtNLM"/>
    </source>
</evidence>
<sequence>MPPVYAWASWTPSYPLRQPCPPGACICERERLLETPGADLRILRLTRQEENRLLERLENLQSLPDLEHLQRRLFEQLGIRLQIAPGPNEVRTMRGIRIEIDALPGLCRKTRQSIPAAIRRALEKRPEIAYRLLDAHDLFGL</sequence>
<reference evidence="1" key="2">
    <citation type="journal article" date="2023" name="Plant Pathol.">
        <title>Dismantling and reorganizing Pseudomonas marginalis sensu#lato.</title>
        <authorList>
            <person name="Sawada H."/>
            <person name="Fujikawa T."/>
            <person name="Satou M."/>
        </authorList>
    </citation>
    <scope>NUCLEOTIDE SEQUENCE</scope>
    <source>
        <strain evidence="1">MAFF 301350</strain>
    </source>
</reference>
<gene>
    <name evidence="1" type="ORF">KUO17_25020</name>
</gene>
<evidence type="ECO:0000313" key="1">
    <source>
        <dbReference type="EMBL" id="MBV6290242.1"/>
    </source>
</evidence>